<accession>A0A9P4VRH3</accession>
<dbReference type="Pfam" id="PF08550">
    <property type="entry name" value="GATA_AreA"/>
    <property type="match status" value="1"/>
</dbReference>
<dbReference type="InterPro" id="IPR021711">
    <property type="entry name" value="DUF3295"/>
</dbReference>
<reference evidence="4" key="1">
    <citation type="journal article" date="2020" name="Stud. Mycol.">
        <title>101 Dothideomycetes genomes: a test case for predicting lifestyles and emergence of pathogens.</title>
        <authorList>
            <person name="Haridas S."/>
            <person name="Albert R."/>
            <person name="Binder M."/>
            <person name="Bloem J."/>
            <person name="Labutti K."/>
            <person name="Salamov A."/>
            <person name="Andreopoulos B."/>
            <person name="Baker S."/>
            <person name="Barry K."/>
            <person name="Bills G."/>
            <person name="Bluhm B."/>
            <person name="Cannon C."/>
            <person name="Castanera R."/>
            <person name="Culley D."/>
            <person name="Daum C."/>
            <person name="Ezra D."/>
            <person name="Gonzalez J."/>
            <person name="Henrissat B."/>
            <person name="Kuo A."/>
            <person name="Liang C."/>
            <person name="Lipzen A."/>
            <person name="Lutzoni F."/>
            <person name="Magnuson J."/>
            <person name="Mondo S."/>
            <person name="Nolan M."/>
            <person name="Ohm R."/>
            <person name="Pangilinan J."/>
            <person name="Park H.-J."/>
            <person name="Ramirez L."/>
            <person name="Alfaro M."/>
            <person name="Sun H."/>
            <person name="Tritt A."/>
            <person name="Yoshinaga Y."/>
            <person name="Zwiers L.-H."/>
            <person name="Turgeon B."/>
            <person name="Goodwin S."/>
            <person name="Spatafora J."/>
            <person name="Crous P."/>
            <person name="Grigoriev I."/>
        </authorList>
    </citation>
    <scope>NUCLEOTIDE SEQUENCE</scope>
    <source>
        <strain evidence="4">CBS 101060</strain>
    </source>
</reference>
<protein>
    <submittedName>
        <fullName evidence="4">DUF1752-domain-containing protein</fullName>
    </submittedName>
</protein>
<dbReference type="GO" id="GO:0005737">
    <property type="term" value="C:cytoplasm"/>
    <property type="evidence" value="ECO:0007669"/>
    <property type="project" value="TreeGrafter"/>
</dbReference>
<feature type="compositionally biased region" description="Low complexity" evidence="1">
    <location>
        <begin position="238"/>
        <end position="250"/>
    </location>
</feature>
<organism evidence="4 5">
    <name type="scientific">Patellaria atrata CBS 101060</name>
    <dbReference type="NCBI Taxonomy" id="1346257"/>
    <lineage>
        <taxon>Eukaryota</taxon>
        <taxon>Fungi</taxon>
        <taxon>Dikarya</taxon>
        <taxon>Ascomycota</taxon>
        <taxon>Pezizomycotina</taxon>
        <taxon>Dothideomycetes</taxon>
        <taxon>Dothideomycetes incertae sedis</taxon>
        <taxon>Patellariales</taxon>
        <taxon>Patellariaceae</taxon>
        <taxon>Patellaria</taxon>
    </lineage>
</organism>
<dbReference type="AlphaFoldDB" id="A0A9P4VRH3"/>
<feature type="compositionally biased region" description="Polar residues" evidence="1">
    <location>
        <begin position="196"/>
        <end position="230"/>
    </location>
</feature>
<evidence type="ECO:0000313" key="4">
    <source>
        <dbReference type="EMBL" id="KAF2837539.1"/>
    </source>
</evidence>
<dbReference type="OrthoDB" id="5054775at2759"/>
<feature type="compositionally biased region" description="Polar residues" evidence="1">
    <location>
        <begin position="484"/>
        <end position="500"/>
    </location>
</feature>
<feature type="region of interest" description="Disordered" evidence="1">
    <location>
        <begin position="74"/>
        <end position="151"/>
    </location>
</feature>
<dbReference type="InterPro" id="IPR053043">
    <property type="entry name" value="Ras-cAMP_regulatory"/>
</dbReference>
<feature type="region of interest" description="Disordered" evidence="1">
    <location>
        <begin position="188"/>
        <end position="257"/>
    </location>
</feature>
<feature type="compositionally biased region" description="Low complexity" evidence="1">
    <location>
        <begin position="77"/>
        <end position="97"/>
    </location>
</feature>
<evidence type="ECO:0000313" key="5">
    <source>
        <dbReference type="Proteomes" id="UP000799429"/>
    </source>
</evidence>
<evidence type="ECO:0000259" key="3">
    <source>
        <dbReference type="Pfam" id="PF11702"/>
    </source>
</evidence>
<feature type="compositionally biased region" description="Acidic residues" evidence="1">
    <location>
        <begin position="366"/>
        <end position="395"/>
    </location>
</feature>
<feature type="region of interest" description="Disordered" evidence="1">
    <location>
        <begin position="356"/>
        <end position="417"/>
    </location>
</feature>
<evidence type="ECO:0000259" key="2">
    <source>
        <dbReference type="Pfam" id="PF08550"/>
    </source>
</evidence>
<name>A0A9P4VRH3_9PEZI</name>
<dbReference type="Pfam" id="PF11702">
    <property type="entry name" value="DUF3295"/>
    <property type="match status" value="1"/>
</dbReference>
<feature type="domain" description="DUF3295" evidence="3">
    <location>
        <begin position="104"/>
        <end position="589"/>
    </location>
</feature>
<dbReference type="PANTHER" id="PTHR28014">
    <property type="entry name" value="NEGATIVE REGULATOR OF RAS-CAMP PATHWAY"/>
    <property type="match status" value="1"/>
</dbReference>
<dbReference type="GO" id="GO:0031930">
    <property type="term" value="P:mitochondria-nucleus signaling pathway"/>
    <property type="evidence" value="ECO:0007669"/>
    <property type="project" value="TreeGrafter"/>
</dbReference>
<evidence type="ECO:0000256" key="1">
    <source>
        <dbReference type="SAM" id="MobiDB-lite"/>
    </source>
</evidence>
<feature type="compositionally biased region" description="Low complexity" evidence="1">
    <location>
        <begin position="108"/>
        <end position="119"/>
    </location>
</feature>
<gene>
    <name evidence="4" type="ORF">M501DRAFT_1017914</name>
</gene>
<dbReference type="GO" id="GO:0000122">
    <property type="term" value="P:negative regulation of transcription by RNA polymerase II"/>
    <property type="evidence" value="ECO:0007669"/>
    <property type="project" value="TreeGrafter"/>
</dbReference>
<dbReference type="Proteomes" id="UP000799429">
    <property type="component" value="Unassembled WGS sequence"/>
</dbReference>
<feature type="compositionally biased region" description="Basic and acidic residues" evidence="1">
    <location>
        <begin position="402"/>
        <end position="413"/>
    </location>
</feature>
<dbReference type="InterPro" id="IPR013860">
    <property type="entry name" value="AreA_GATA"/>
</dbReference>
<feature type="region of interest" description="Disordered" evidence="1">
    <location>
        <begin position="438"/>
        <end position="508"/>
    </location>
</feature>
<dbReference type="EMBL" id="MU006099">
    <property type="protein sequence ID" value="KAF2837539.1"/>
    <property type="molecule type" value="Genomic_DNA"/>
</dbReference>
<dbReference type="PANTHER" id="PTHR28014:SF1">
    <property type="entry name" value="NEGATIVE REGULATOR OF RAS-CAMP PATHWAY"/>
    <property type="match status" value="1"/>
</dbReference>
<sequence>MPFGSERPIVRVEPASMHTIDTTNVVNLFMLWSVFSKCSTTMEDGKRLENFSWRLWNRETFCCAPDQKPNFKERWSLNRSLPSSSSSSKRLHGPSSLNQSRSSEEAPELSSSVESLDSDAPAQTPQALSSPIRPELRRLDSSESRSRGFEKHITPVDLEKIVTSIKEKKELEPLSPLPLPRSCSIATMQKPAVKPSQPSRQTMQSIAESTTQRDQMPSNLPPDSSTSTVATEAYTDGSNLSPPVPSDSSSTTEMTDHSVTIGFSPGQAVSSYRSGTQALPKTILKNTDNYKAEGEQFKKKPGFIIGASSDEGGESSLETHMSLANRSSLAEGLKRPTFNRKQTSFRDEIVTRAIYNQNKNNSDSALESDDEDEESMSESAIEDDEDENDWEDSDMESGPSSLEEKNMFKRVDSRPNLTSRRSLLTTLMHEGDRAAALQQAATRQPHGLRRSRTSSPNGPSIATSPKAEPSVQFHDPQQEPDIPRSQSRPIIITTSNTHQPALSPRTTRRNMLSTELTESLRKHLLWERQQKNATSSAVLKRRHTSNDVKNLRNYPGESHHMVTLKETKPTNSFNAYFDNGLQEYHERGW</sequence>
<feature type="compositionally biased region" description="Polar residues" evidence="1">
    <location>
        <begin position="453"/>
        <end position="463"/>
    </location>
</feature>
<dbReference type="GO" id="GO:0006808">
    <property type="term" value="P:regulation of nitrogen utilization"/>
    <property type="evidence" value="ECO:0007669"/>
    <property type="project" value="TreeGrafter"/>
</dbReference>
<feature type="domain" description="Nitrogen regulatory protein areA GATA-like" evidence="2">
    <location>
        <begin position="31"/>
        <end position="58"/>
    </location>
</feature>
<comment type="caution">
    <text evidence="4">The sequence shown here is derived from an EMBL/GenBank/DDBJ whole genome shotgun (WGS) entry which is preliminary data.</text>
</comment>
<keyword evidence="5" id="KW-1185">Reference proteome</keyword>
<feature type="compositionally biased region" description="Basic and acidic residues" evidence="1">
    <location>
        <begin position="134"/>
        <end position="151"/>
    </location>
</feature>
<proteinExistence type="predicted"/>